<evidence type="ECO:0008006" key="3">
    <source>
        <dbReference type="Google" id="ProtNLM"/>
    </source>
</evidence>
<dbReference type="Gene3D" id="3.80.10.10">
    <property type="entry name" value="Ribonuclease Inhibitor"/>
    <property type="match status" value="1"/>
</dbReference>
<comment type="caution">
    <text evidence="1">The sequence shown here is derived from an EMBL/GenBank/DDBJ whole genome shotgun (WGS) entry which is preliminary data.</text>
</comment>
<evidence type="ECO:0000313" key="2">
    <source>
        <dbReference type="Proteomes" id="UP001465976"/>
    </source>
</evidence>
<gene>
    <name evidence="1" type="ORF">V5O48_008930</name>
</gene>
<sequence length="578" mass="65915">MKTVQPRFLRSDYVLSKREEEHMKETLEEEKHEDERLEKDIIYFRETLEKLRMRQKELRTNIQQRRSVLSPLRRVPTEIWEIIFSVVCSSTGDGYSLHIDNTDYSKAFEMPPLILSQVCSRWRQITVGYPKMWASISIHFADLSESTKHILELFLDNSQGCDLNVRAQTLEETEYPLSKTEEDAWELLTQHLGRCTKITFDAENFILLELPSSSTQQITFPNLMIYEEDAPHQDPQHKTVDSGRITWWNALRNAPKLTQVSTHFLHPSESIPYSQLTTLKLRYLHPEEVLELFQILPNSPQLEVLVLALTYFTTSEAPLSANLHPVEIPSLHSLAIRSCDDLDVHHNFLKQIFGSLRMPALRSLHLWCRGRAMMVNGWPTAFLSMVERSDSLRDVLLYIDLCETPASVTTSRPSLVSPLLRVMPNVEILQLAIESSELEDTAGFCKHADPLLSDFLRKLTQVETPLLPKLVNFTLWITDITLDARCAEAILSTAVARSPSVQAVPDVGGAIRPISQISVFRFRDSDARSSHDPARYKPIELGADLSARVQGLRKDGVMVDIGVFGGIPTQLVSRVMME</sequence>
<organism evidence="1 2">
    <name type="scientific">Marasmius crinis-equi</name>
    <dbReference type="NCBI Taxonomy" id="585013"/>
    <lineage>
        <taxon>Eukaryota</taxon>
        <taxon>Fungi</taxon>
        <taxon>Dikarya</taxon>
        <taxon>Basidiomycota</taxon>
        <taxon>Agaricomycotina</taxon>
        <taxon>Agaricomycetes</taxon>
        <taxon>Agaricomycetidae</taxon>
        <taxon>Agaricales</taxon>
        <taxon>Marasmiineae</taxon>
        <taxon>Marasmiaceae</taxon>
        <taxon>Marasmius</taxon>
    </lineage>
</organism>
<name>A0ABR3FCM5_9AGAR</name>
<dbReference type="EMBL" id="JBAHYK010000553">
    <property type="protein sequence ID" value="KAL0573037.1"/>
    <property type="molecule type" value="Genomic_DNA"/>
</dbReference>
<protein>
    <recommendedName>
        <fullName evidence="3">F-box domain-containing protein</fullName>
    </recommendedName>
</protein>
<dbReference type="Proteomes" id="UP001465976">
    <property type="component" value="Unassembled WGS sequence"/>
</dbReference>
<accession>A0ABR3FCM5</accession>
<keyword evidence="2" id="KW-1185">Reference proteome</keyword>
<proteinExistence type="predicted"/>
<dbReference type="InterPro" id="IPR032675">
    <property type="entry name" value="LRR_dom_sf"/>
</dbReference>
<evidence type="ECO:0000313" key="1">
    <source>
        <dbReference type="EMBL" id="KAL0573037.1"/>
    </source>
</evidence>
<reference evidence="1 2" key="1">
    <citation type="submission" date="2024-02" db="EMBL/GenBank/DDBJ databases">
        <title>A draft genome for the cacao thread blight pathogen Marasmius crinis-equi.</title>
        <authorList>
            <person name="Cohen S.P."/>
            <person name="Baruah I.K."/>
            <person name="Amoako-Attah I."/>
            <person name="Bukari Y."/>
            <person name="Meinhardt L.W."/>
            <person name="Bailey B.A."/>
        </authorList>
    </citation>
    <scope>NUCLEOTIDE SEQUENCE [LARGE SCALE GENOMIC DNA]</scope>
    <source>
        <strain evidence="1 2">GH-76</strain>
    </source>
</reference>